<dbReference type="SUPFAM" id="SSF103473">
    <property type="entry name" value="MFS general substrate transporter"/>
    <property type="match status" value="1"/>
</dbReference>
<evidence type="ECO:0000256" key="3">
    <source>
        <dbReference type="ARBA" id="ARBA00022692"/>
    </source>
</evidence>
<evidence type="ECO:0000256" key="2">
    <source>
        <dbReference type="ARBA" id="ARBA00022448"/>
    </source>
</evidence>
<feature type="transmembrane region" description="Helical" evidence="7">
    <location>
        <begin position="317"/>
        <end position="335"/>
    </location>
</feature>
<dbReference type="CDD" id="cd17321">
    <property type="entry name" value="MFS_MMR_MDR_like"/>
    <property type="match status" value="1"/>
</dbReference>
<dbReference type="AlphaFoldDB" id="A0A849AD44"/>
<evidence type="ECO:0000313" key="10">
    <source>
        <dbReference type="Proteomes" id="UP000562984"/>
    </source>
</evidence>
<dbReference type="RefSeq" id="WP_171200817.1">
    <property type="nucleotide sequence ID" value="NZ_JABEND010000010.1"/>
</dbReference>
<feature type="transmembrane region" description="Helical" evidence="7">
    <location>
        <begin position="129"/>
        <end position="148"/>
    </location>
</feature>
<dbReference type="EMBL" id="JABEND010000010">
    <property type="protein sequence ID" value="NNG37121.1"/>
    <property type="molecule type" value="Genomic_DNA"/>
</dbReference>
<feature type="region of interest" description="Disordered" evidence="6">
    <location>
        <begin position="435"/>
        <end position="485"/>
    </location>
</feature>
<comment type="caution">
    <text evidence="9">The sequence shown here is derived from an EMBL/GenBank/DDBJ whole genome shotgun (WGS) entry which is preliminary data.</text>
</comment>
<keyword evidence="10" id="KW-1185">Reference proteome</keyword>
<proteinExistence type="predicted"/>
<evidence type="ECO:0000256" key="4">
    <source>
        <dbReference type="ARBA" id="ARBA00022989"/>
    </source>
</evidence>
<dbReference type="Gene3D" id="1.20.1250.20">
    <property type="entry name" value="MFS general substrate transporter like domains"/>
    <property type="match status" value="1"/>
</dbReference>
<sequence>MTAFLALCLAFAMIQLDVTVVYTALPAIGDSLQAPAASLTWVVDAYTIAFAALLVTGGALGDRLGGRRVFQLGLLLFGLASAACAAAPNLAVLAVARLVQGIGAAVALPTSLSLLNVAYPDAERRNRMVAWWAAVGSIAAAIGPVLGGTLTDLLGWRSLFLVNVPVVALGVLLVRKALPPDADRNPATGSRLDPIGQLLAALALGAGVAAIIERSVPLAAIGVAAAAAFVLAERRVRHPMIPGDLFAHNEFRAAIFVGAALNFGTYGQLFLMAFYFQRLQGYSPSQAGLATTPELIASIAAAVLATRLLGRFGRMPLIIAGTGIATVGLLVLAIFHRPVGYALLLGPIMAIGFGTALAVPAATATALTAGGSGYAGVASGLFNASRQFGGSIGLAVFGALTAATFLPGFRLSMLCGAAVMISAALATALATRRSGRGRRGTAVDNPESPGTGQLPSNNGAQPRQSGRAELAIQGRLRRVGQPTRR</sequence>
<feature type="transmembrane region" description="Helical" evidence="7">
    <location>
        <begin position="411"/>
        <end position="430"/>
    </location>
</feature>
<feature type="transmembrane region" description="Helical" evidence="7">
    <location>
        <begin position="98"/>
        <end position="117"/>
    </location>
</feature>
<accession>A0A849AD44</accession>
<dbReference type="PANTHER" id="PTHR42718">
    <property type="entry name" value="MAJOR FACILITATOR SUPERFAMILY MULTIDRUG TRANSPORTER MFSC"/>
    <property type="match status" value="1"/>
</dbReference>
<evidence type="ECO:0000256" key="5">
    <source>
        <dbReference type="ARBA" id="ARBA00023136"/>
    </source>
</evidence>
<evidence type="ECO:0000313" key="9">
    <source>
        <dbReference type="EMBL" id="NNG37121.1"/>
    </source>
</evidence>
<dbReference type="GO" id="GO:0005886">
    <property type="term" value="C:plasma membrane"/>
    <property type="evidence" value="ECO:0007669"/>
    <property type="project" value="UniProtKB-SubCell"/>
</dbReference>
<keyword evidence="3 7" id="KW-0812">Transmembrane</keyword>
<gene>
    <name evidence="9" type="ORF">HKD39_15695</name>
</gene>
<evidence type="ECO:0000256" key="1">
    <source>
        <dbReference type="ARBA" id="ARBA00004651"/>
    </source>
</evidence>
<dbReference type="InterPro" id="IPR020846">
    <property type="entry name" value="MFS_dom"/>
</dbReference>
<evidence type="ECO:0000256" key="6">
    <source>
        <dbReference type="SAM" id="MobiDB-lite"/>
    </source>
</evidence>
<dbReference type="InterPro" id="IPR011701">
    <property type="entry name" value="MFS"/>
</dbReference>
<feature type="transmembrane region" description="Helical" evidence="7">
    <location>
        <begin position="39"/>
        <end position="60"/>
    </location>
</feature>
<feature type="domain" description="Major facilitator superfamily (MFS) profile" evidence="8">
    <location>
        <begin position="3"/>
        <end position="434"/>
    </location>
</feature>
<protein>
    <submittedName>
        <fullName evidence="9">MFS transporter</fullName>
    </submittedName>
</protein>
<evidence type="ECO:0000256" key="7">
    <source>
        <dbReference type="SAM" id="Phobius"/>
    </source>
</evidence>
<dbReference type="InterPro" id="IPR036259">
    <property type="entry name" value="MFS_trans_sf"/>
</dbReference>
<feature type="transmembrane region" description="Helical" evidence="7">
    <location>
        <begin position="253"/>
        <end position="275"/>
    </location>
</feature>
<feature type="transmembrane region" description="Helical" evidence="7">
    <location>
        <begin position="72"/>
        <end position="92"/>
    </location>
</feature>
<feature type="transmembrane region" description="Helical" evidence="7">
    <location>
        <begin position="287"/>
        <end position="305"/>
    </location>
</feature>
<name>A0A849AD44_9ACTN</name>
<feature type="transmembrane region" description="Helical" evidence="7">
    <location>
        <begin position="154"/>
        <end position="174"/>
    </location>
</feature>
<keyword evidence="5 7" id="KW-0472">Membrane</keyword>
<feature type="transmembrane region" description="Helical" evidence="7">
    <location>
        <begin position="218"/>
        <end position="233"/>
    </location>
</feature>
<reference evidence="9 10" key="1">
    <citation type="submission" date="2020-05" db="EMBL/GenBank/DDBJ databases">
        <title>Nakamurella sp. DB0629 isolated from air conditioner.</title>
        <authorList>
            <person name="Kim D.H."/>
            <person name="Kim D.-U."/>
        </authorList>
    </citation>
    <scope>NUCLEOTIDE SEQUENCE [LARGE SCALE GENOMIC DNA]</scope>
    <source>
        <strain evidence="9 10">DB0629</strain>
    </source>
</reference>
<dbReference type="Gene3D" id="1.20.1720.10">
    <property type="entry name" value="Multidrug resistance protein D"/>
    <property type="match status" value="1"/>
</dbReference>
<dbReference type="PANTHER" id="PTHR42718:SF9">
    <property type="entry name" value="MAJOR FACILITATOR SUPERFAMILY MULTIDRUG TRANSPORTER MFSC"/>
    <property type="match status" value="1"/>
</dbReference>
<dbReference type="PROSITE" id="PS50850">
    <property type="entry name" value="MFS"/>
    <property type="match status" value="1"/>
</dbReference>
<comment type="subcellular location">
    <subcellularLocation>
        <location evidence="1">Cell membrane</location>
        <topology evidence="1">Multi-pass membrane protein</topology>
    </subcellularLocation>
</comment>
<evidence type="ECO:0000259" key="8">
    <source>
        <dbReference type="PROSITE" id="PS50850"/>
    </source>
</evidence>
<feature type="compositionally biased region" description="Basic residues" evidence="6">
    <location>
        <begin position="475"/>
        <end position="485"/>
    </location>
</feature>
<feature type="transmembrane region" description="Helical" evidence="7">
    <location>
        <begin position="195"/>
        <end position="212"/>
    </location>
</feature>
<dbReference type="Pfam" id="PF07690">
    <property type="entry name" value="MFS_1"/>
    <property type="match status" value="1"/>
</dbReference>
<keyword evidence="4 7" id="KW-1133">Transmembrane helix</keyword>
<dbReference type="Proteomes" id="UP000562984">
    <property type="component" value="Unassembled WGS sequence"/>
</dbReference>
<keyword evidence="2" id="KW-0813">Transport</keyword>
<dbReference type="GO" id="GO:0022857">
    <property type="term" value="F:transmembrane transporter activity"/>
    <property type="evidence" value="ECO:0007669"/>
    <property type="project" value="InterPro"/>
</dbReference>
<feature type="compositionally biased region" description="Polar residues" evidence="6">
    <location>
        <begin position="448"/>
        <end position="464"/>
    </location>
</feature>
<feature type="transmembrane region" description="Helical" evidence="7">
    <location>
        <begin position="388"/>
        <end position="405"/>
    </location>
</feature>
<organism evidence="9 10">
    <name type="scientific">Nakamurella aerolata</name>
    <dbReference type="NCBI Taxonomy" id="1656892"/>
    <lineage>
        <taxon>Bacteria</taxon>
        <taxon>Bacillati</taxon>
        <taxon>Actinomycetota</taxon>
        <taxon>Actinomycetes</taxon>
        <taxon>Nakamurellales</taxon>
        <taxon>Nakamurellaceae</taxon>
        <taxon>Nakamurella</taxon>
    </lineage>
</organism>